<feature type="compositionally biased region" description="Low complexity" evidence="1">
    <location>
        <begin position="21"/>
        <end position="36"/>
    </location>
</feature>
<reference evidence="2 3" key="1">
    <citation type="journal article" date="2014" name="BMC Genomics">
        <title>Genome and secretome analysis of the hemibiotrophic fungal pathogen, Moniliophthora roreri, which causes frosty pod rot disease of cacao: mechanisms of the biotrophic and necrotrophic phases.</title>
        <authorList>
            <person name="Meinhardt L.W."/>
            <person name="Costa G.G.L."/>
            <person name="Thomazella D.P.T."/>
            <person name="Teixeira P.J.P.L."/>
            <person name="Carazzolle M.F."/>
            <person name="Schuster S.C."/>
            <person name="Carlson J.E."/>
            <person name="Guiltinan M.J."/>
            <person name="Mieczkowski P."/>
            <person name="Farmer A."/>
            <person name="Ramaraj T."/>
            <person name="Crozier J."/>
            <person name="Davis R.E."/>
            <person name="Shao J."/>
            <person name="Melnick R.L."/>
            <person name="Pereira G.A.G."/>
            <person name="Bailey B.A."/>
        </authorList>
    </citation>
    <scope>NUCLEOTIDE SEQUENCE [LARGE SCALE GENOMIC DNA]</scope>
    <source>
        <strain evidence="2 3">MCA 2997</strain>
    </source>
</reference>
<protein>
    <submittedName>
        <fullName evidence="2">Uncharacterized protein</fullName>
    </submittedName>
</protein>
<comment type="caution">
    <text evidence="2">The sequence shown here is derived from an EMBL/GenBank/DDBJ whole genome shotgun (WGS) entry which is preliminary data.</text>
</comment>
<dbReference type="HOGENOM" id="CLU_1496613_0_0_1"/>
<keyword evidence="3" id="KW-1185">Reference proteome</keyword>
<evidence type="ECO:0000313" key="2">
    <source>
        <dbReference type="EMBL" id="ESK85401.1"/>
    </source>
</evidence>
<proteinExistence type="predicted"/>
<gene>
    <name evidence="2" type="ORF">Moror_5905</name>
</gene>
<feature type="region of interest" description="Disordered" evidence="1">
    <location>
        <begin position="1"/>
        <end position="36"/>
    </location>
</feature>
<name>V2WXY6_MONRO</name>
<sequence>MTSNPSILTTPLPTPPPPATSHPMPTTIVSPPSMPGASMSAPLSVAAIVPSTLPPASAPATTATSSSMSQGNISWRFIVMLLALEELTELEKKPFEDKAKTINKNRFWDLPSEHIADNQENLPAWISITLKPLIGTGWNQCGNVRFIVHFICNLSNGQTYTEMVMVAGPRSILLRIPKAL</sequence>
<dbReference type="KEGG" id="mrr:Moror_5905"/>
<dbReference type="EMBL" id="AWSO01001078">
    <property type="protein sequence ID" value="ESK85401.1"/>
    <property type="molecule type" value="Genomic_DNA"/>
</dbReference>
<accession>V2WXY6</accession>
<dbReference type="AlphaFoldDB" id="V2WXY6"/>
<evidence type="ECO:0000256" key="1">
    <source>
        <dbReference type="SAM" id="MobiDB-lite"/>
    </source>
</evidence>
<organism evidence="2 3">
    <name type="scientific">Moniliophthora roreri (strain MCA 2997)</name>
    <name type="common">Cocoa frosty pod rot fungus</name>
    <name type="synonym">Crinipellis roreri</name>
    <dbReference type="NCBI Taxonomy" id="1381753"/>
    <lineage>
        <taxon>Eukaryota</taxon>
        <taxon>Fungi</taxon>
        <taxon>Dikarya</taxon>
        <taxon>Basidiomycota</taxon>
        <taxon>Agaricomycotina</taxon>
        <taxon>Agaricomycetes</taxon>
        <taxon>Agaricomycetidae</taxon>
        <taxon>Agaricales</taxon>
        <taxon>Marasmiineae</taxon>
        <taxon>Marasmiaceae</taxon>
        <taxon>Moniliophthora</taxon>
    </lineage>
</organism>
<feature type="compositionally biased region" description="Low complexity" evidence="1">
    <location>
        <begin position="1"/>
        <end position="11"/>
    </location>
</feature>
<evidence type="ECO:0000313" key="3">
    <source>
        <dbReference type="Proteomes" id="UP000017559"/>
    </source>
</evidence>
<dbReference type="Proteomes" id="UP000017559">
    <property type="component" value="Unassembled WGS sequence"/>
</dbReference>